<protein>
    <recommendedName>
        <fullName evidence="6">O-antigen ligase-related domain-containing protein</fullName>
    </recommendedName>
</protein>
<keyword evidence="8" id="KW-1185">Reference proteome</keyword>
<gene>
    <name evidence="7" type="ORF">GCM10022386_18270</name>
</gene>
<evidence type="ECO:0000256" key="5">
    <source>
        <dbReference type="SAM" id="Phobius"/>
    </source>
</evidence>
<keyword evidence="2 5" id="KW-0812">Transmembrane</keyword>
<evidence type="ECO:0000256" key="1">
    <source>
        <dbReference type="ARBA" id="ARBA00004141"/>
    </source>
</evidence>
<feature type="transmembrane region" description="Helical" evidence="5">
    <location>
        <begin position="23"/>
        <end position="52"/>
    </location>
</feature>
<keyword evidence="3 5" id="KW-1133">Transmembrane helix</keyword>
<evidence type="ECO:0000259" key="6">
    <source>
        <dbReference type="Pfam" id="PF04932"/>
    </source>
</evidence>
<feature type="transmembrane region" description="Helical" evidence="5">
    <location>
        <begin position="89"/>
        <end position="110"/>
    </location>
</feature>
<keyword evidence="4 5" id="KW-0472">Membrane</keyword>
<evidence type="ECO:0000256" key="2">
    <source>
        <dbReference type="ARBA" id="ARBA00022692"/>
    </source>
</evidence>
<evidence type="ECO:0000256" key="4">
    <source>
        <dbReference type="ARBA" id="ARBA00023136"/>
    </source>
</evidence>
<evidence type="ECO:0000256" key="3">
    <source>
        <dbReference type="ARBA" id="ARBA00022989"/>
    </source>
</evidence>
<comment type="caution">
    <text evidence="7">The sequence shown here is derived from an EMBL/GenBank/DDBJ whole genome shotgun (WGS) entry which is preliminary data.</text>
</comment>
<feature type="transmembrane region" description="Helical" evidence="5">
    <location>
        <begin position="366"/>
        <end position="385"/>
    </location>
</feature>
<evidence type="ECO:0000313" key="7">
    <source>
        <dbReference type="EMBL" id="GAA4033963.1"/>
    </source>
</evidence>
<feature type="transmembrane region" description="Helical" evidence="5">
    <location>
        <begin position="232"/>
        <end position="249"/>
    </location>
</feature>
<feature type="transmembrane region" description="Helical" evidence="5">
    <location>
        <begin position="163"/>
        <end position="179"/>
    </location>
</feature>
<organism evidence="7 8">
    <name type="scientific">Flavobacterium cheonhonense</name>
    <dbReference type="NCBI Taxonomy" id="706185"/>
    <lineage>
        <taxon>Bacteria</taxon>
        <taxon>Pseudomonadati</taxon>
        <taxon>Bacteroidota</taxon>
        <taxon>Flavobacteriia</taxon>
        <taxon>Flavobacteriales</taxon>
        <taxon>Flavobacteriaceae</taxon>
        <taxon>Flavobacterium</taxon>
    </lineage>
</organism>
<sequence>MNNVLKNFSETIKQDFEGEKQALLVLLVLLSIPFPYIVNSIAIAVLGLYTLIRLKTAQIRFQSYLLFPILLYVLMALSFWWSIDRSLTLPALSKELSLLLIPLFFWLFGGISQEKKATVLKYYSHCILIFALFYLSKATLRYFLTGNSDVFFYHELVTKDVNAIHVSVYMAVSFFWFLAKSTQKTFDYVAMAILLLMVLLLSSVNIIIAFFGLIIIYFLAFAKVSKQMRMKNLIVMTVLLLSLGFIGKIKDHLHREYETIMTNSTVNDVISKEKNSTFFNVSIKQAWTQDKFNENDFFPGTAFRVYQFRLFLEMLDEDAIFWKGYGLNASYPKIEAKGLIYNVFQGNASLEGYQKKNFHNQYIQNFAELGVFGFLLLIIIITLTLKKAIQSKDFTHFAFAFLMISLFLTESFLWRQRGVVYFTIMYCLFNSGIPFQGPKTEQKL</sequence>
<feature type="transmembrane region" description="Helical" evidence="5">
    <location>
        <begin position="64"/>
        <end position="83"/>
    </location>
</feature>
<proteinExistence type="predicted"/>
<feature type="domain" description="O-antigen ligase-related" evidence="6">
    <location>
        <begin position="190"/>
        <end position="378"/>
    </location>
</feature>
<evidence type="ECO:0000313" key="8">
    <source>
        <dbReference type="Proteomes" id="UP001500968"/>
    </source>
</evidence>
<reference evidence="8" key="1">
    <citation type="journal article" date="2019" name="Int. J. Syst. Evol. Microbiol.">
        <title>The Global Catalogue of Microorganisms (GCM) 10K type strain sequencing project: providing services to taxonomists for standard genome sequencing and annotation.</title>
        <authorList>
            <consortium name="The Broad Institute Genomics Platform"/>
            <consortium name="The Broad Institute Genome Sequencing Center for Infectious Disease"/>
            <person name="Wu L."/>
            <person name="Ma J."/>
        </authorList>
    </citation>
    <scope>NUCLEOTIDE SEQUENCE [LARGE SCALE GENOMIC DNA]</scope>
    <source>
        <strain evidence="8">JCM 17064</strain>
    </source>
</reference>
<feature type="transmembrane region" description="Helical" evidence="5">
    <location>
        <begin position="397"/>
        <end position="414"/>
    </location>
</feature>
<feature type="transmembrane region" description="Helical" evidence="5">
    <location>
        <begin position="419"/>
        <end position="437"/>
    </location>
</feature>
<dbReference type="InterPro" id="IPR007016">
    <property type="entry name" value="O-antigen_ligase-rel_domated"/>
</dbReference>
<dbReference type="RefSeq" id="WP_324689467.1">
    <property type="nucleotide sequence ID" value="NZ_BAABCR010000015.1"/>
</dbReference>
<comment type="subcellular location">
    <subcellularLocation>
        <location evidence="1">Membrane</location>
        <topology evidence="1">Multi-pass membrane protein</topology>
    </subcellularLocation>
</comment>
<feature type="transmembrane region" description="Helical" evidence="5">
    <location>
        <begin position="122"/>
        <end position="143"/>
    </location>
</feature>
<name>A0ABP7U057_9FLAO</name>
<dbReference type="Pfam" id="PF04932">
    <property type="entry name" value="Wzy_C"/>
    <property type="match status" value="1"/>
</dbReference>
<dbReference type="Proteomes" id="UP001500968">
    <property type="component" value="Unassembled WGS sequence"/>
</dbReference>
<feature type="transmembrane region" description="Helical" evidence="5">
    <location>
        <begin position="191"/>
        <end position="220"/>
    </location>
</feature>
<accession>A0ABP7U057</accession>
<dbReference type="EMBL" id="BAABCR010000015">
    <property type="protein sequence ID" value="GAA4033963.1"/>
    <property type="molecule type" value="Genomic_DNA"/>
</dbReference>